<keyword evidence="4 5" id="KW-0539">Nucleus</keyword>
<evidence type="ECO:0000256" key="2">
    <source>
        <dbReference type="ARBA" id="ARBA00005546"/>
    </source>
</evidence>
<dbReference type="Gene3D" id="3.30.2380.10">
    <property type="entry name" value="CGI121/TPRKB"/>
    <property type="match status" value="1"/>
</dbReference>
<dbReference type="EMBL" id="AK418069">
    <property type="protein sequence ID" value="BAN21284.1"/>
    <property type="molecule type" value="mRNA"/>
</dbReference>
<dbReference type="AlphaFoldDB" id="R4WE38"/>
<protein>
    <submittedName>
        <fullName evidence="6">Unkown protein</fullName>
    </submittedName>
</protein>
<dbReference type="GO" id="GO:0005829">
    <property type="term" value="C:cytosol"/>
    <property type="evidence" value="ECO:0007669"/>
    <property type="project" value="TreeGrafter"/>
</dbReference>
<dbReference type="NCBIfam" id="NF011465">
    <property type="entry name" value="PRK14886.1-1"/>
    <property type="match status" value="1"/>
</dbReference>
<sequence length="171" mass="19100">MLPDIYKLSTGETLYISFMREIKNVRHLKKKIIKGEIQCCCITPTMILDALLIAVAADKAAIAHSRNKMITKNVYTEILYNLSPSKHITKSLKMFGGQDDDSDLIIAVIGDEERFRSVLAQVDGTEESLKELKNLADSKTIVKEYLVTSPEVDNTDLIKSLITRIAAKSVL</sequence>
<dbReference type="InterPro" id="IPR036504">
    <property type="entry name" value="CGI121/TPRKB_sf"/>
</dbReference>
<evidence type="ECO:0000313" key="6">
    <source>
        <dbReference type="EMBL" id="BAN21284.1"/>
    </source>
</evidence>
<proteinExistence type="evidence at transcript level"/>
<reference evidence="6" key="1">
    <citation type="journal article" date="2013" name="PLoS ONE">
        <title>Gene expression in gut symbiotic organ of stinkbug affected by extracellular bacterial symbiont.</title>
        <authorList>
            <person name="Futahashi R."/>
            <person name="Tanaka K."/>
            <person name="Tanahashi M."/>
            <person name="Nikoh N."/>
            <person name="Kikuchi Y."/>
            <person name="Lee B.L."/>
            <person name="Fukatsu T."/>
        </authorList>
    </citation>
    <scope>NUCLEOTIDE SEQUENCE</scope>
    <source>
        <tissue evidence="6">Midgut</tissue>
    </source>
</reference>
<evidence type="ECO:0000256" key="5">
    <source>
        <dbReference type="RuleBase" id="RU004398"/>
    </source>
</evidence>
<evidence type="ECO:0000256" key="3">
    <source>
        <dbReference type="ARBA" id="ARBA00022694"/>
    </source>
</evidence>
<organism evidence="6">
    <name type="scientific">Riptortus pedestris</name>
    <name type="common">Bean bug</name>
    <dbReference type="NCBI Taxonomy" id="329032"/>
    <lineage>
        <taxon>Eukaryota</taxon>
        <taxon>Metazoa</taxon>
        <taxon>Ecdysozoa</taxon>
        <taxon>Arthropoda</taxon>
        <taxon>Hexapoda</taxon>
        <taxon>Insecta</taxon>
        <taxon>Pterygota</taxon>
        <taxon>Neoptera</taxon>
        <taxon>Paraneoptera</taxon>
        <taxon>Hemiptera</taxon>
        <taxon>Heteroptera</taxon>
        <taxon>Panheteroptera</taxon>
        <taxon>Pentatomomorpha</taxon>
        <taxon>Coreoidea</taxon>
        <taxon>Alydidae</taxon>
        <taxon>Riptortus</taxon>
    </lineage>
</organism>
<comment type="subcellular location">
    <subcellularLocation>
        <location evidence="1">Nucleus</location>
    </subcellularLocation>
</comment>
<evidence type="ECO:0000256" key="4">
    <source>
        <dbReference type="ARBA" id="ARBA00023242"/>
    </source>
</evidence>
<accession>R4WE38</accession>
<dbReference type="SUPFAM" id="SSF143870">
    <property type="entry name" value="PF0523-like"/>
    <property type="match status" value="1"/>
</dbReference>
<dbReference type="PANTHER" id="PTHR15840:SF10">
    <property type="entry name" value="EKC_KEOPS COMPLEX SUBUNIT TPRKB"/>
    <property type="match status" value="1"/>
</dbReference>
<dbReference type="PANTHER" id="PTHR15840">
    <property type="entry name" value="CGI-121 FAMILY MEMBER"/>
    <property type="match status" value="1"/>
</dbReference>
<comment type="similarity">
    <text evidence="2 5">Belongs to the CGI121/TPRKB family.</text>
</comment>
<dbReference type="GO" id="GO:0000408">
    <property type="term" value="C:EKC/KEOPS complex"/>
    <property type="evidence" value="ECO:0007669"/>
    <property type="project" value="TreeGrafter"/>
</dbReference>
<dbReference type="Pfam" id="PF08617">
    <property type="entry name" value="CGI-121"/>
    <property type="match status" value="1"/>
</dbReference>
<dbReference type="GO" id="GO:0002949">
    <property type="term" value="P:tRNA threonylcarbamoyladenosine modification"/>
    <property type="evidence" value="ECO:0007669"/>
    <property type="project" value="TreeGrafter"/>
</dbReference>
<dbReference type="InterPro" id="IPR013926">
    <property type="entry name" value="CGI121/TPRKB"/>
</dbReference>
<evidence type="ECO:0000256" key="1">
    <source>
        <dbReference type="ARBA" id="ARBA00004123"/>
    </source>
</evidence>
<name>R4WE38_RIPPE</name>
<dbReference type="GO" id="GO:0005634">
    <property type="term" value="C:nucleus"/>
    <property type="evidence" value="ECO:0007669"/>
    <property type="project" value="UniProtKB-SubCell"/>
</dbReference>
<keyword evidence="3" id="KW-0819">tRNA processing</keyword>